<dbReference type="InterPro" id="IPR016135">
    <property type="entry name" value="UBQ-conjugating_enzyme/RWD"/>
</dbReference>
<keyword evidence="3" id="KW-1185">Reference proteome</keyword>
<evidence type="ECO:0000313" key="4">
    <source>
        <dbReference type="RefSeq" id="XP_008285058.1"/>
    </source>
</evidence>
<dbReference type="CTD" id="10069"/>
<dbReference type="Pfam" id="PF05773">
    <property type="entry name" value="RWD"/>
    <property type="match status" value="1"/>
</dbReference>
<reference evidence="2" key="1">
    <citation type="submission" date="2023-09" db="UniProtKB">
        <authorList>
            <consortium name="Ensembl"/>
        </authorList>
    </citation>
    <scope>IDENTIFICATION</scope>
</reference>
<dbReference type="InterPro" id="IPR017359">
    <property type="entry name" value="Phi-like"/>
</dbReference>
<dbReference type="InterPro" id="IPR010541">
    <property type="entry name" value="Prp3_C"/>
</dbReference>
<dbReference type="PANTHER" id="PTHR15955">
    <property type="entry name" value="RWD DOMAIN CONTAINING PROTEIN 2"/>
    <property type="match status" value="1"/>
</dbReference>
<protein>
    <submittedName>
        <fullName evidence="2">RWD domain containing 2B</fullName>
    </submittedName>
    <submittedName>
        <fullName evidence="4">RWD domain-containing protein 2B</fullName>
    </submittedName>
</protein>
<dbReference type="CDD" id="cd24163">
    <property type="entry name" value="RWDD2_C"/>
    <property type="match status" value="1"/>
</dbReference>
<evidence type="ECO:0000313" key="2">
    <source>
        <dbReference type="Ensembl" id="ENSSPAP00000022327.1"/>
    </source>
</evidence>
<dbReference type="Gene3D" id="3.10.110.10">
    <property type="entry name" value="Ubiquitin Conjugating Enzyme"/>
    <property type="match status" value="1"/>
</dbReference>
<dbReference type="GeneTree" id="ENSGT00390000007224"/>
<dbReference type="PROSITE" id="PS50908">
    <property type="entry name" value="RWD"/>
    <property type="match status" value="1"/>
</dbReference>
<dbReference type="SMART" id="SM00591">
    <property type="entry name" value="RWD"/>
    <property type="match status" value="1"/>
</dbReference>
<evidence type="ECO:0000259" key="1">
    <source>
        <dbReference type="PROSITE" id="PS50908"/>
    </source>
</evidence>
<dbReference type="STRING" id="144197.ENSSPAP00000022327"/>
<dbReference type="AlphaFoldDB" id="A0A3B5B993"/>
<dbReference type="Ensembl" id="ENSSPAT00000022679.1">
    <property type="protein sequence ID" value="ENSSPAP00000022327.1"/>
    <property type="gene ID" value="ENSSPAG00000016876.1"/>
</dbReference>
<dbReference type="CDD" id="cd23829">
    <property type="entry name" value="RWD_RWDD2"/>
    <property type="match status" value="1"/>
</dbReference>
<dbReference type="Pfam" id="PF06544">
    <property type="entry name" value="Prp3_C"/>
    <property type="match status" value="1"/>
</dbReference>
<organism evidence="2">
    <name type="scientific">Stegastes partitus</name>
    <name type="common">bicolor damselfish</name>
    <dbReference type="NCBI Taxonomy" id="144197"/>
    <lineage>
        <taxon>Eukaryota</taxon>
        <taxon>Metazoa</taxon>
        <taxon>Chordata</taxon>
        <taxon>Craniata</taxon>
        <taxon>Vertebrata</taxon>
        <taxon>Euteleostomi</taxon>
        <taxon>Actinopterygii</taxon>
        <taxon>Neopterygii</taxon>
        <taxon>Teleostei</taxon>
        <taxon>Neoteleostei</taxon>
        <taxon>Acanthomorphata</taxon>
        <taxon>Ovalentaria</taxon>
        <taxon>Pomacentridae</taxon>
        <taxon>Stegastes</taxon>
    </lineage>
</organism>
<dbReference type="Proteomes" id="UP000694891">
    <property type="component" value="Unplaced"/>
</dbReference>
<name>A0A3B5B993_9TELE</name>
<gene>
    <name evidence="4" type="primary">rwdd2b</name>
</gene>
<dbReference type="InterPro" id="IPR059181">
    <property type="entry name" value="RWDD2A-B_C"/>
</dbReference>
<reference evidence="4" key="2">
    <citation type="submission" date="2025-04" db="UniProtKB">
        <authorList>
            <consortium name="RefSeq"/>
        </authorList>
    </citation>
    <scope>IDENTIFICATION</scope>
</reference>
<dbReference type="OrthoDB" id="432412at2759"/>
<feature type="domain" description="RWD" evidence="1">
    <location>
        <begin position="12"/>
        <end position="138"/>
    </location>
</feature>
<dbReference type="InterPro" id="IPR006575">
    <property type="entry name" value="RWD_dom"/>
</dbReference>
<proteinExistence type="predicted"/>
<dbReference type="PIRSF" id="PIRSF038021">
    <property type="entry name" value="UCP038021_RWDD2"/>
    <property type="match status" value="1"/>
</dbReference>
<dbReference type="RefSeq" id="XP_008285058.1">
    <property type="nucleotide sequence ID" value="XM_008286836.1"/>
</dbReference>
<accession>A0A3B5B993</accession>
<dbReference type="SUPFAM" id="SSF54495">
    <property type="entry name" value="UBC-like"/>
    <property type="match status" value="1"/>
</dbReference>
<dbReference type="PANTHER" id="PTHR15955:SF8">
    <property type="entry name" value="RWD DOMAIN-CONTAINING PROTEIN 2B-RELATED"/>
    <property type="match status" value="1"/>
</dbReference>
<sequence length="300" mass="34009">MSYLEWAESQLAEIELLTSMFPTLDELELTDQLALAELRDYVESSASADSPPPSRPQFLIKQKLDCANTEGMEVIVSCAYPSEYPSVLPEITVRCSSLSRAQQTELHAHLNTYLMENCQGEVCVLSAVDWVKDNLQVFVNKSSLAAPPPKKESASPQPREVFSRLWIYSHHIYNKSKRKNILEWSKELCLSGFSMPGKPGIVCVEGPQSACEEFWSRVKALTWKKIMIRHREDIPLDRQGEGSGIVESLDCLRKFTGFEEAMFDPHGNRGNHMDLGQLYQFLNEKGCCDVFQIYFGIEGR</sequence>
<dbReference type="GeneID" id="103360902"/>
<evidence type="ECO:0000313" key="3">
    <source>
        <dbReference type="Proteomes" id="UP000694891"/>
    </source>
</evidence>